<evidence type="ECO:0000313" key="8">
    <source>
        <dbReference type="EMBL" id="AOS62736.1"/>
    </source>
</evidence>
<keyword evidence="2 7" id="KW-0349">Heme</keyword>
<evidence type="ECO:0000256" key="6">
    <source>
        <dbReference type="ARBA" id="ARBA00023033"/>
    </source>
</evidence>
<keyword evidence="6 7" id="KW-0503">Monooxygenase</keyword>
<protein>
    <submittedName>
        <fullName evidence="8">Cytochrome P450</fullName>
        <ecNumber evidence="8">1.14.-.-</ecNumber>
    </submittedName>
</protein>
<evidence type="ECO:0000313" key="9">
    <source>
        <dbReference type="Proteomes" id="UP000095210"/>
    </source>
</evidence>
<dbReference type="KEGG" id="ahm:TL08_09605"/>
<dbReference type="PRINTS" id="PR00359">
    <property type="entry name" value="BP450"/>
</dbReference>
<dbReference type="AlphaFoldDB" id="A0AAC9HPN8"/>
<comment type="similarity">
    <text evidence="1 7">Belongs to the cytochrome P450 family.</text>
</comment>
<keyword evidence="4 7" id="KW-0560">Oxidoreductase</keyword>
<dbReference type="PROSITE" id="PS00086">
    <property type="entry name" value="CYTOCHROME_P450"/>
    <property type="match status" value="1"/>
</dbReference>
<evidence type="ECO:0000256" key="1">
    <source>
        <dbReference type="ARBA" id="ARBA00010617"/>
    </source>
</evidence>
<dbReference type="InterPro" id="IPR017972">
    <property type="entry name" value="Cyt_P450_CS"/>
</dbReference>
<name>A0AAC9HPN8_9PSEU</name>
<sequence>MTVSHPSAERSDDVDEMVLRDPHAAYQLLRSAGPIRQLQLFPEFDAWVVTDYEEARAALADQSLQKAPPDTAEGVAFDSPFEDELSANLLRADQPEHTRLRKLVTKAFTSRRIQEMRPRIEQIADELLDEMDGHTELDLLDAYAFPLPMTVICELLGVPDDDRDDFRAWSNRLLDTDVTDEDGSSVHEASTAMAAYLMKLIAQKREEPADDLLTALIDARDSEDRLTERELVGMVFVLLVAGHETTVNLIGNGVNGLLRNPDQLAALQANPELLPGAVEEFLRFDGPVHLATARWASEDMDLFGAQVKAGQMVLVSLLAANRDSNRFENPDRLDVTRAPGGHLAFGHGIHFCLGAALARLEGEIAFGRLLARFPDLALAGDPAAPLRWRYSTIIHGLETLPVRLTA</sequence>
<dbReference type="InterPro" id="IPR001128">
    <property type="entry name" value="Cyt_P450"/>
</dbReference>
<dbReference type="FunFam" id="1.10.630.10:FF:000018">
    <property type="entry name" value="Cytochrome P450 monooxygenase"/>
    <property type="match status" value="1"/>
</dbReference>
<dbReference type="PANTHER" id="PTHR46696:SF1">
    <property type="entry name" value="CYTOCHROME P450 YJIB-RELATED"/>
    <property type="match status" value="1"/>
</dbReference>
<dbReference type="InterPro" id="IPR002397">
    <property type="entry name" value="Cyt_P450_B"/>
</dbReference>
<keyword evidence="9" id="KW-1185">Reference proteome</keyword>
<dbReference type="GO" id="GO:0005506">
    <property type="term" value="F:iron ion binding"/>
    <property type="evidence" value="ECO:0007669"/>
    <property type="project" value="InterPro"/>
</dbReference>
<evidence type="ECO:0000256" key="7">
    <source>
        <dbReference type="RuleBase" id="RU000461"/>
    </source>
</evidence>
<accession>A0AAC9HPN8</accession>
<organism evidence="8 9">
    <name type="scientific">Actinoalloteichus hymeniacidonis</name>
    <dbReference type="NCBI Taxonomy" id="340345"/>
    <lineage>
        <taxon>Bacteria</taxon>
        <taxon>Bacillati</taxon>
        <taxon>Actinomycetota</taxon>
        <taxon>Actinomycetes</taxon>
        <taxon>Pseudonocardiales</taxon>
        <taxon>Pseudonocardiaceae</taxon>
        <taxon>Actinoalloteichus</taxon>
    </lineage>
</organism>
<dbReference type="PANTHER" id="PTHR46696">
    <property type="entry name" value="P450, PUTATIVE (EUROFUNG)-RELATED"/>
    <property type="match status" value="1"/>
</dbReference>
<dbReference type="GO" id="GO:0004497">
    <property type="term" value="F:monooxygenase activity"/>
    <property type="evidence" value="ECO:0007669"/>
    <property type="project" value="UniProtKB-KW"/>
</dbReference>
<dbReference type="EMBL" id="CP014859">
    <property type="protein sequence ID" value="AOS62736.1"/>
    <property type="molecule type" value="Genomic_DNA"/>
</dbReference>
<dbReference type="EC" id="1.14.-.-" evidence="8"/>
<dbReference type="Gene3D" id="1.10.630.10">
    <property type="entry name" value="Cytochrome P450"/>
    <property type="match status" value="1"/>
</dbReference>
<dbReference type="GO" id="GO:0016705">
    <property type="term" value="F:oxidoreductase activity, acting on paired donors, with incorporation or reduction of molecular oxygen"/>
    <property type="evidence" value="ECO:0007669"/>
    <property type="project" value="InterPro"/>
</dbReference>
<evidence type="ECO:0000256" key="3">
    <source>
        <dbReference type="ARBA" id="ARBA00022723"/>
    </source>
</evidence>
<reference evidence="9" key="1">
    <citation type="submission" date="2016-03" db="EMBL/GenBank/DDBJ databases">
        <title>Complete genome sequence of the type strain Actinoalloteichus hymeniacidonis DSM 45092.</title>
        <authorList>
            <person name="Schaffert L."/>
            <person name="Albersmeier A."/>
            <person name="Winkler A."/>
            <person name="Kalinowski J."/>
            <person name="Zotchev S."/>
            <person name="Ruckert C."/>
        </authorList>
    </citation>
    <scope>NUCLEOTIDE SEQUENCE [LARGE SCALE GENOMIC DNA]</scope>
    <source>
        <strain evidence="9">HPA177(T) (DSM 45092(T))</strain>
    </source>
</reference>
<dbReference type="SUPFAM" id="SSF48264">
    <property type="entry name" value="Cytochrome P450"/>
    <property type="match status" value="1"/>
</dbReference>
<keyword evidence="3 7" id="KW-0479">Metal-binding</keyword>
<dbReference type="InterPro" id="IPR036396">
    <property type="entry name" value="Cyt_P450_sf"/>
</dbReference>
<evidence type="ECO:0000256" key="5">
    <source>
        <dbReference type="ARBA" id="ARBA00023004"/>
    </source>
</evidence>
<dbReference type="RefSeq" id="WP_069848243.1">
    <property type="nucleotide sequence ID" value="NZ_CP014859.1"/>
</dbReference>
<proteinExistence type="inferred from homology"/>
<keyword evidence="5 7" id="KW-0408">Iron</keyword>
<dbReference type="CDD" id="cd11029">
    <property type="entry name" value="CYP107-like"/>
    <property type="match status" value="1"/>
</dbReference>
<dbReference type="GO" id="GO:0020037">
    <property type="term" value="F:heme binding"/>
    <property type="evidence" value="ECO:0007669"/>
    <property type="project" value="InterPro"/>
</dbReference>
<gene>
    <name evidence="8" type="ORF">TL08_09605</name>
</gene>
<evidence type="ECO:0000256" key="2">
    <source>
        <dbReference type="ARBA" id="ARBA00022617"/>
    </source>
</evidence>
<evidence type="ECO:0000256" key="4">
    <source>
        <dbReference type="ARBA" id="ARBA00023002"/>
    </source>
</evidence>
<dbReference type="Proteomes" id="UP000095210">
    <property type="component" value="Chromosome"/>
</dbReference>
<dbReference type="Pfam" id="PF00067">
    <property type="entry name" value="p450"/>
    <property type="match status" value="2"/>
</dbReference>